<gene>
    <name evidence="2" type="ORF">G3576_03085</name>
</gene>
<dbReference type="Gene3D" id="2.115.10.20">
    <property type="entry name" value="Glycosyl hydrolase domain, family 43"/>
    <property type="match status" value="1"/>
</dbReference>
<evidence type="ECO:0000256" key="1">
    <source>
        <dbReference type="SAM" id="MobiDB-lite"/>
    </source>
</evidence>
<dbReference type="Proteomes" id="UP000475385">
    <property type="component" value="Unassembled WGS sequence"/>
</dbReference>
<proteinExistence type="predicted"/>
<dbReference type="SUPFAM" id="SSF75005">
    <property type="entry name" value="Arabinanase/levansucrase/invertase"/>
    <property type="match status" value="1"/>
</dbReference>
<keyword evidence="3" id="KW-1185">Reference proteome</keyword>
<dbReference type="RefSeq" id="WP_164692840.1">
    <property type="nucleotide sequence ID" value="NZ_JAAIKB010000001.1"/>
</dbReference>
<reference evidence="2 3" key="1">
    <citation type="submission" date="2020-03" db="EMBL/GenBank/DDBJ databases">
        <title>Roseomonas stagni sp. nov., isolated from pond water in Japan.</title>
        <authorList>
            <person name="Furuhata K."/>
            <person name="Miyamoto H."/>
            <person name="Goto K."/>
        </authorList>
    </citation>
    <scope>NUCLEOTIDE SEQUENCE [LARGE SCALE GENOMIC DNA]</scope>
    <source>
        <strain evidence="2 3">PeD5</strain>
    </source>
</reference>
<dbReference type="EMBL" id="JAAIKB010000001">
    <property type="protein sequence ID" value="NGM18984.1"/>
    <property type="molecule type" value="Genomic_DNA"/>
</dbReference>
<comment type="caution">
    <text evidence="2">The sequence shown here is derived from an EMBL/GenBank/DDBJ whole genome shotgun (WGS) entry which is preliminary data.</text>
</comment>
<accession>A0A6M1LG31</accession>
<name>A0A6M1LG31_9PROT</name>
<dbReference type="InterPro" id="IPR023296">
    <property type="entry name" value="Glyco_hydro_beta-prop_sf"/>
</dbReference>
<organism evidence="2 3">
    <name type="scientific">Falsiroseomonas algicola</name>
    <dbReference type="NCBI Taxonomy" id="2716930"/>
    <lineage>
        <taxon>Bacteria</taxon>
        <taxon>Pseudomonadati</taxon>
        <taxon>Pseudomonadota</taxon>
        <taxon>Alphaproteobacteria</taxon>
        <taxon>Acetobacterales</taxon>
        <taxon>Roseomonadaceae</taxon>
        <taxon>Falsiroseomonas</taxon>
    </lineage>
</organism>
<evidence type="ECO:0000313" key="3">
    <source>
        <dbReference type="Proteomes" id="UP000475385"/>
    </source>
</evidence>
<sequence>MPFAARRIGLLIRPHMDARMGANVQGPSLIRVPDWLPDPLGRYYLYFADHKGRYIRLAVADAIEGPWRMHEPGSLTLEDSLFPTVAPAEEPGTTPDRLAGTAPPGTPGVEDPDTDGRQPHIASPDVHVDHANRRIVMYYHGLEGWRTQRTRAATSPDGLRFSALPELLGPSYFRVFAHGGATYALAMPGLILRSADGMRGFERGPRLFLDGLQRHTAVLVRGDTLHVFWTRVTDAPERILHSTVSLAGDWRGWVAEGEAEVLRPETDYEGGHLPLEGSWRGAVHVPVRQLRDPCVFEEDGRLFLLYAVQGESGIALAELEER</sequence>
<feature type="region of interest" description="Disordered" evidence="1">
    <location>
        <begin position="85"/>
        <end position="124"/>
    </location>
</feature>
<evidence type="ECO:0000313" key="2">
    <source>
        <dbReference type="EMBL" id="NGM18984.1"/>
    </source>
</evidence>
<dbReference type="AlphaFoldDB" id="A0A6M1LG31"/>
<protein>
    <submittedName>
        <fullName evidence="2">Uncharacterized protein</fullName>
    </submittedName>
</protein>